<dbReference type="NCBIfam" id="NF011398">
    <property type="entry name" value="PRK14823.1"/>
    <property type="match status" value="1"/>
</dbReference>
<evidence type="ECO:0000256" key="5">
    <source>
        <dbReference type="ARBA" id="ARBA00022842"/>
    </source>
</evidence>
<dbReference type="InterPro" id="IPR029001">
    <property type="entry name" value="ITPase-like_fam"/>
</dbReference>
<evidence type="ECO:0000256" key="3">
    <source>
        <dbReference type="ARBA" id="ARBA00022741"/>
    </source>
</evidence>
<dbReference type="Gene3D" id="3.90.950.10">
    <property type="match status" value="1"/>
</dbReference>
<dbReference type="NCBIfam" id="TIGR00042">
    <property type="entry name" value="RdgB/HAM1 family non-canonical purine NTP pyrophosphatase"/>
    <property type="match status" value="1"/>
</dbReference>
<keyword evidence="2 7" id="KW-0479">Metal-binding</keyword>
<dbReference type="Proteomes" id="UP001500507">
    <property type="component" value="Unassembled WGS sequence"/>
</dbReference>
<feature type="binding site" evidence="7">
    <location>
        <position position="69"/>
    </location>
    <ligand>
        <name>substrate</name>
    </ligand>
</feature>
<keyword evidence="4 7" id="KW-0378">Hydrolase</keyword>
<comment type="function">
    <text evidence="7">Pyrophosphatase that catalyzes the hydrolysis of nucleoside triphosphates to their monophosphate derivatives, with a high preference for the non-canonical purine nucleotides XTP (xanthosine triphosphate), dITP (deoxyinosine triphosphate) and ITP. Seems to function as a house-cleaning enzyme that removes non-canonical purine nucleotides from the nucleotide pool, thus preventing their incorporation into DNA/RNA and avoiding chromosomal lesions.</text>
</comment>
<evidence type="ECO:0000256" key="8">
    <source>
        <dbReference type="RuleBase" id="RU003781"/>
    </source>
</evidence>
<dbReference type="SUPFAM" id="SSF52972">
    <property type="entry name" value="ITPase-like"/>
    <property type="match status" value="1"/>
</dbReference>
<feature type="binding site" evidence="7">
    <location>
        <position position="171"/>
    </location>
    <ligand>
        <name>substrate</name>
    </ligand>
</feature>
<evidence type="ECO:0000313" key="9">
    <source>
        <dbReference type="EMBL" id="GAA0871945.1"/>
    </source>
</evidence>
<organism evidence="9 10">
    <name type="scientific">Gangjinia marincola</name>
    <dbReference type="NCBI Taxonomy" id="578463"/>
    <lineage>
        <taxon>Bacteria</taxon>
        <taxon>Pseudomonadati</taxon>
        <taxon>Bacteroidota</taxon>
        <taxon>Flavobacteriia</taxon>
        <taxon>Flavobacteriales</taxon>
        <taxon>Flavobacteriaceae</taxon>
        <taxon>Gangjinia</taxon>
    </lineage>
</organism>
<proteinExistence type="inferred from homology"/>
<evidence type="ECO:0000256" key="7">
    <source>
        <dbReference type="HAMAP-Rule" id="MF_01405"/>
    </source>
</evidence>
<feature type="binding site" evidence="7">
    <location>
        <position position="68"/>
    </location>
    <ligand>
        <name>Mg(2+)</name>
        <dbReference type="ChEBI" id="CHEBI:18420"/>
    </ligand>
</feature>
<protein>
    <recommendedName>
        <fullName evidence="7">dITP/XTP pyrophosphatase</fullName>
        <ecNumber evidence="7">3.6.1.66</ecNumber>
    </recommendedName>
    <alternativeName>
        <fullName evidence="7">Non-canonical purine NTP pyrophosphatase</fullName>
    </alternativeName>
    <alternativeName>
        <fullName evidence="7">Non-standard purine NTP pyrophosphatase</fullName>
    </alternativeName>
    <alternativeName>
        <fullName evidence="7">Nucleoside-triphosphate diphosphatase</fullName>
    </alternativeName>
    <alternativeName>
        <fullName evidence="7">Nucleoside-triphosphate pyrophosphatase</fullName>
        <shortName evidence="7">NTPase</shortName>
    </alternativeName>
</protein>
<feature type="binding site" evidence="7">
    <location>
        <begin position="148"/>
        <end position="151"/>
    </location>
    <ligand>
        <name>substrate</name>
    </ligand>
</feature>
<comment type="catalytic activity">
    <reaction evidence="7">
        <text>dITP + H2O = dIMP + diphosphate + H(+)</text>
        <dbReference type="Rhea" id="RHEA:28342"/>
        <dbReference type="ChEBI" id="CHEBI:15377"/>
        <dbReference type="ChEBI" id="CHEBI:15378"/>
        <dbReference type="ChEBI" id="CHEBI:33019"/>
        <dbReference type="ChEBI" id="CHEBI:61194"/>
        <dbReference type="ChEBI" id="CHEBI:61382"/>
        <dbReference type="EC" id="3.6.1.66"/>
    </reaction>
</comment>
<feature type="binding site" evidence="7">
    <location>
        <begin position="7"/>
        <end position="12"/>
    </location>
    <ligand>
        <name>substrate</name>
    </ligand>
</feature>
<reference evidence="9 10" key="1">
    <citation type="journal article" date="2019" name="Int. J. Syst. Evol. Microbiol.">
        <title>The Global Catalogue of Microorganisms (GCM) 10K type strain sequencing project: providing services to taxonomists for standard genome sequencing and annotation.</title>
        <authorList>
            <consortium name="The Broad Institute Genomics Platform"/>
            <consortium name="The Broad Institute Genome Sequencing Center for Infectious Disease"/>
            <person name="Wu L."/>
            <person name="Ma J."/>
        </authorList>
    </citation>
    <scope>NUCLEOTIDE SEQUENCE [LARGE SCALE GENOMIC DNA]</scope>
    <source>
        <strain evidence="9 10">JCM 16082</strain>
    </source>
</reference>
<dbReference type="CDD" id="cd00515">
    <property type="entry name" value="HAM1"/>
    <property type="match status" value="1"/>
</dbReference>
<dbReference type="RefSeq" id="WP_343764761.1">
    <property type="nucleotide sequence ID" value="NZ_BAAAFG010000012.1"/>
</dbReference>
<evidence type="ECO:0000256" key="1">
    <source>
        <dbReference type="ARBA" id="ARBA00008023"/>
    </source>
</evidence>
<keyword evidence="6 7" id="KW-0546">Nucleotide metabolism</keyword>
<dbReference type="InterPro" id="IPR020922">
    <property type="entry name" value="dITP/XTP_pyrophosphatase"/>
</dbReference>
<feature type="binding site" evidence="7">
    <location>
        <begin position="176"/>
        <end position="177"/>
    </location>
    <ligand>
        <name>substrate</name>
    </ligand>
</feature>
<dbReference type="PANTHER" id="PTHR11067:SF9">
    <property type="entry name" value="INOSINE TRIPHOSPHATE PYROPHOSPHATASE"/>
    <property type="match status" value="1"/>
</dbReference>
<keyword evidence="10" id="KW-1185">Reference proteome</keyword>
<gene>
    <name evidence="9" type="ORF">GCM10009117_10910</name>
</gene>
<dbReference type="Pfam" id="PF01725">
    <property type="entry name" value="Ham1p_like"/>
    <property type="match status" value="1"/>
</dbReference>
<comment type="caution">
    <text evidence="7">Lacks conserved residue(s) required for the propagation of feature annotation.</text>
</comment>
<comment type="caution">
    <text evidence="9">The sequence shown here is derived from an EMBL/GenBank/DDBJ whole genome shotgun (WGS) entry which is preliminary data.</text>
</comment>
<comment type="cofactor">
    <cofactor evidence="7">
        <name>Mg(2+)</name>
        <dbReference type="ChEBI" id="CHEBI:18420"/>
    </cofactor>
    <text evidence="7">Binds 1 Mg(2+) ion per subunit.</text>
</comment>
<name>A0ABN1MFM4_9FLAO</name>
<evidence type="ECO:0000313" key="10">
    <source>
        <dbReference type="Proteomes" id="UP001500507"/>
    </source>
</evidence>
<dbReference type="InterPro" id="IPR002637">
    <property type="entry name" value="RdgB/HAM1"/>
</dbReference>
<dbReference type="PANTHER" id="PTHR11067">
    <property type="entry name" value="INOSINE TRIPHOSPHATE PYROPHOSPHATASE/HAM1 PROTEIN"/>
    <property type="match status" value="1"/>
</dbReference>
<keyword evidence="3 7" id="KW-0547">Nucleotide-binding</keyword>
<dbReference type="EC" id="3.6.1.66" evidence="7"/>
<dbReference type="HAMAP" id="MF_01405">
    <property type="entry name" value="Non_canon_purine_NTPase"/>
    <property type="match status" value="1"/>
</dbReference>
<evidence type="ECO:0000256" key="6">
    <source>
        <dbReference type="ARBA" id="ARBA00023080"/>
    </source>
</evidence>
<keyword evidence="5 7" id="KW-0460">Magnesium</keyword>
<sequence length="190" mass="21271">MKLVFATHNLNKYEEVKELMPAHIELLSLHDINQMEEIPETQPTIEGNALQKARFVKDRFNLNCFADDTGLEVSALDGAPGVFSARYAGPKKDPNDNMNKLLQQLSNKDDRSAQFKTIIALLLNGKEYLFEGICEGTITKAKIGSQGFGYDPVFKPKGSKITFGEMQMSDKAVYSHRAKGIKKLINFLNN</sequence>
<comment type="similarity">
    <text evidence="1 7 8">Belongs to the HAM1 NTPase family.</text>
</comment>
<comment type="catalytic activity">
    <reaction evidence="7">
        <text>ITP + H2O = IMP + diphosphate + H(+)</text>
        <dbReference type="Rhea" id="RHEA:29399"/>
        <dbReference type="ChEBI" id="CHEBI:15377"/>
        <dbReference type="ChEBI" id="CHEBI:15378"/>
        <dbReference type="ChEBI" id="CHEBI:33019"/>
        <dbReference type="ChEBI" id="CHEBI:58053"/>
        <dbReference type="ChEBI" id="CHEBI:61402"/>
        <dbReference type="EC" id="3.6.1.66"/>
    </reaction>
</comment>
<feature type="active site" description="Proton acceptor" evidence="7">
    <location>
        <position position="68"/>
    </location>
</feature>
<evidence type="ECO:0000256" key="4">
    <source>
        <dbReference type="ARBA" id="ARBA00022801"/>
    </source>
</evidence>
<comment type="catalytic activity">
    <reaction evidence="7">
        <text>XTP + H2O = XMP + diphosphate + H(+)</text>
        <dbReference type="Rhea" id="RHEA:28610"/>
        <dbReference type="ChEBI" id="CHEBI:15377"/>
        <dbReference type="ChEBI" id="CHEBI:15378"/>
        <dbReference type="ChEBI" id="CHEBI:33019"/>
        <dbReference type="ChEBI" id="CHEBI:57464"/>
        <dbReference type="ChEBI" id="CHEBI:61314"/>
        <dbReference type="EC" id="3.6.1.66"/>
    </reaction>
</comment>
<dbReference type="EMBL" id="BAAAFG010000012">
    <property type="protein sequence ID" value="GAA0871945.1"/>
    <property type="molecule type" value="Genomic_DNA"/>
</dbReference>
<evidence type="ECO:0000256" key="2">
    <source>
        <dbReference type="ARBA" id="ARBA00022723"/>
    </source>
</evidence>
<comment type="subunit">
    <text evidence="7">Homodimer.</text>
</comment>
<accession>A0ABN1MFM4</accession>